<dbReference type="EMBL" id="JAUJYN010000005">
    <property type="protein sequence ID" value="KAK1271279.1"/>
    <property type="molecule type" value="Genomic_DNA"/>
</dbReference>
<reference evidence="7" key="2">
    <citation type="submission" date="2023-06" db="EMBL/GenBank/DDBJ databases">
        <authorList>
            <person name="Ma L."/>
            <person name="Liu K.-W."/>
            <person name="Li Z."/>
            <person name="Hsiao Y.-Y."/>
            <person name="Qi Y."/>
            <person name="Fu T."/>
            <person name="Tang G."/>
            <person name="Zhang D."/>
            <person name="Sun W.-H."/>
            <person name="Liu D.-K."/>
            <person name="Li Y."/>
            <person name="Chen G.-Z."/>
            <person name="Liu X.-D."/>
            <person name="Liao X.-Y."/>
            <person name="Jiang Y.-T."/>
            <person name="Yu X."/>
            <person name="Hao Y."/>
            <person name="Huang J."/>
            <person name="Zhao X.-W."/>
            <person name="Ke S."/>
            <person name="Chen Y.-Y."/>
            <person name="Wu W.-L."/>
            <person name="Hsu J.-L."/>
            <person name="Lin Y.-F."/>
            <person name="Huang M.-D."/>
            <person name="Li C.-Y."/>
            <person name="Huang L."/>
            <person name="Wang Z.-W."/>
            <person name="Zhao X."/>
            <person name="Zhong W.-Y."/>
            <person name="Peng D.-H."/>
            <person name="Ahmad S."/>
            <person name="Lan S."/>
            <person name="Zhang J.-S."/>
            <person name="Tsai W.-C."/>
            <person name="Van De Peer Y."/>
            <person name="Liu Z.-J."/>
        </authorList>
    </citation>
    <scope>NUCLEOTIDE SEQUENCE</scope>
    <source>
        <strain evidence="7">SCP</strain>
        <tissue evidence="7">Leaves</tissue>
    </source>
</reference>
<comment type="caution">
    <text evidence="7">The sequence shown here is derived from an EMBL/GenBank/DDBJ whole genome shotgun (WGS) entry which is preliminary data.</text>
</comment>
<dbReference type="PANTHER" id="PTHR12357">
    <property type="entry name" value="YTH YT521-B HOMOLOGY DOMAIN-CONTAINING"/>
    <property type="match status" value="1"/>
</dbReference>
<feature type="compositionally biased region" description="Basic and acidic residues" evidence="5">
    <location>
        <begin position="23"/>
        <end position="35"/>
    </location>
</feature>
<comment type="similarity">
    <text evidence="4">Belongs to the YTHDF family.</text>
</comment>
<feature type="compositionally biased region" description="Low complexity" evidence="5">
    <location>
        <begin position="147"/>
        <end position="166"/>
    </location>
</feature>
<feature type="domain" description="YTH" evidence="6">
    <location>
        <begin position="426"/>
        <end position="563"/>
    </location>
</feature>
<evidence type="ECO:0000256" key="4">
    <source>
        <dbReference type="RuleBase" id="RU369095"/>
    </source>
</evidence>
<dbReference type="FunFam" id="3.10.590.10:FF:000001">
    <property type="entry name" value="YTH domain family 1, isoform CRA_a"/>
    <property type="match status" value="1"/>
</dbReference>
<evidence type="ECO:0000256" key="3">
    <source>
        <dbReference type="ARBA" id="ARBA00022884"/>
    </source>
</evidence>
<dbReference type="GO" id="GO:1990247">
    <property type="term" value="F:N6-methyladenosine-containing RNA reader activity"/>
    <property type="evidence" value="ECO:0007669"/>
    <property type="project" value="UniProtKB-UniRule"/>
</dbReference>
<feature type="region of interest" description="Disordered" evidence="5">
    <location>
        <begin position="597"/>
        <end position="625"/>
    </location>
</feature>
<dbReference type="InterPro" id="IPR045168">
    <property type="entry name" value="YTH_prot"/>
</dbReference>
<feature type="region of interest" description="Disordered" evidence="5">
    <location>
        <begin position="19"/>
        <end position="59"/>
    </location>
</feature>
<evidence type="ECO:0000259" key="6">
    <source>
        <dbReference type="PROSITE" id="PS50882"/>
    </source>
</evidence>
<feature type="compositionally biased region" description="Polar residues" evidence="5">
    <location>
        <begin position="395"/>
        <end position="405"/>
    </location>
</feature>
<keyword evidence="8" id="KW-1185">Reference proteome</keyword>
<organism evidence="7 8">
    <name type="scientific">Acorus gramineus</name>
    <name type="common">Dwarf sweet flag</name>
    <dbReference type="NCBI Taxonomy" id="55184"/>
    <lineage>
        <taxon>Eukaryota</taxon>
        <taxon>Viridiplantae</taxon>
        <taxon>Streptophyta</taxon>
        <taxon>Embryophyta</taxon>
        <taxon>Tracheophyta</taxon>
        <taxon>Spermatophyta</taxon>
        <taxon>Magnoliopsida</taxon>
        <taxon>Liliopsida</taxon>
        <taxon>Acoraceae</taxon>
        <taxon>Acorus</taxon>
    </lineage>
</organism>
<dbReference type="CDD" id="cd21134">
    <property type="entry name" value="YTH"/>
    <property type="match status" value="1"/>
</dbReference>
<feature type="region of interest" description="Disordered" evidence="5">
    <location>
        <begin position="186"/>
        <end position="232"/>
    </location>
</feature>
<keyword evidence="3 4" id="KW-0694">RNA-binding</keyword>
<feature type="region of interest" description="Disordered" evidence="5">
    <location>
        <begin position="147"/>
        <end position="171"/>
    </location>
</feature>
<dbReference type="Pfam" id="PF04146">
    <property type="entry name" value="YTH"/>
    <property type="match status" value="1"/>
</dbReference>
<dbReference type="GO" id="GO:0061157">
    <property type="term" value="P:mRNA destabilization"/>
    <property type="evidence" value="ECO:0007669"/>
    <property type="project" value="TreeGrafter"/>
</dbReference>
<protein>
    <recommendedName>
        <fullName evidence="4">YTH domain-containing family protein</fullName>
    </recommendedName>
</protein>
<dbReference type="GO" id="GO:0005737">
    <property type="term" value="C:cytoplasm"/>
    <property type="evidence" value="ECO:0007669"/>
    <property type="project" value="UniProtKB-SubCell"/>
</dbReference>
<gene>
    <name evidence="7" type="ORF">QJS04_geneDACA013016</name>
</gene>
<accession>A0AAV9B5D5</accession>
<evidence type="ECO:0000256" key="2">
    <source>
        <dbReference type="ARBA" id="ARBA00022490"/>
    </source>
</evidence>
<name>A0AAV9B5D5_ACOGR</name>
<dbReference type="InterPro" id="IPR007275">
    <property type="entry name" value="YTH_domain"/>
</dbReference>
<keyword evidence="2" id="KW-0963">Cytoplasm</keyword>
<feature type="compositionally biased region" description="Low complexity" evidence="5">
    <location>
        <begin position="188"/>
        <end position="219"/>
    </location>
</feature>
<sequence length="679" mass="74439">MAAVASAAEQASDLLQKLSLDQQTKKHDIVPEATKKYGSADGGDAPNAPIASRERSTTPLSHDFVDQSMCYYPSGYPYYYGGYDGHFNDWGEYMSPDGVEMPHGVYGDMYHGYGYGPYSPYPPTGSPVPGMGHDGQLYSPQHYQYQTSYYQPPTPNSSYTPNTTTQGDVSTSVAPNQAMIPVDTTAKNSNGIANGTANGNNGTANQRQNHSQNSSLNSNGRGILPSNGYTDPRYGFDGMRSPWLDGPVYHDGQHRPATSSSISSAVSHMGNARNQNLRPLPHLMNLHHPRPGSGMGPAPTYMDRMYPNNRMYGQYGNGIRSVPLYGSGYGFKTNGHWLAVDGKYNKPRGRGSGMYGIGNESLDGLNELNRGPRAGRFKNPKAFGPNITIAVKGQSLPSNGNTEESNPVPDREQYNREDFPIKYVDAKFFVIKSYSEDDVHKSVKYNVWASTQVGNKKLDGAYKEAQEKPGGCPIFLFFSVNTSGQFVGVAEMVGPVDFNKNVEHWQQDKWSGCFPVKWHIVKDVPNSILKHITLENNENKPVTNSRDTQDINLDQGLAMLKVFKEHVSKTSIVDDFSFYEVRQKTMQEKRAKQQLQKQAFDGKPTEAAVGEKDKDGANTKPKPPITLLNKEAIQGLVERKPSEENGSIAAAVAPSAEALKTTKPVTEKRVVANGVANGC</sequence>
<evidence type="ECO:0000313" key="7">
    <source>
        <dbReference type="EMBL" id="KAK1271279.1"/>
    </source>
</evidence>
<feature type="region of interest" description="Disordered" evidence="5">
    <location>
        <begin position="393"/>
        <end position="414"/>
    </location>
</feature>
<evidence type="ECO:0000313" key="8">
    <source>
        <dbReference type="Proteomes" id="UP001179952"/>
    </source>
</evidence>
<proteinExistence type="inferred from homology"/>
<dbReference type="PROSITE" id="PS50882">
    <property type="entry name" value="YTH"/>
    <property type="match status" value="1"/>
</dbReference>
<dbReference type="Proteomes" id="UP001179952">
    <property type="component" value="Unassembled WGS sequence"/>
</dbReference>
<feature type="region of interest" description="Disordered" evidence="5">
    <location>
        <begin position="247"/>
        <end position="275"/>
    </location>
</feature>
<dbReference type="PANTHER" id="PTHR12357:SF99">
    <property type="entry name" value="YTH DOMAIN-CONTAINING PROTEIN ECT2-RELATED"/>
    <property type="match status" value="1"/>
</dbReference>
<dbReference type="Gene3D" id="3.10.590.10">
    <property type="entry name" value="ph1033 like domains"/>
    <property type="match status" value="1"/>
</dbReference>
<dbReference type="AlphaFoldDB" id="A0AAV9B5D5"/>
<evidence type="ECO:0000256" key="5">
    <source>
        <dbReference type="SAM" id="MobiDB-lite"/>
    </source>
</evidence>
<evidence type="ECO:0000256" key="1">
    <source>
        <dbReference type="ARBA" id="ARBA00004496"/>
    </source>
</evidence>
<comment type="function">
    <text evidence="4">Specifically recognizes and binds N6-methyladenosine (m6A)-containing RNAs, and regulates mRNA stability. M6A is a modification present at internal sites of mRNAs and some non-coding RNAs and plays a role in mRNA stability and processing.</text>
</comment>
<reference evidence="7" key="1">
    <citation type="journal article" date="2023" name="Nat. Commun.">
        <title>Diploid and tetraploid genomes of Acorus and the evolution of monocots.</title>
        <authorList>
            <person name="Ma L."/>
            <person name="Liu K.W."/>
            <person name="Li Z."/>
            <person name="Hsiao Y.Y."/>
            <person name="Qi Y."/>
            <person name="Fu T."/>
            <person name="Tang G.D."/>
            <person name="Zhang D."/>
            <person name="Sun W.H."/>
            <person name="Liu D.K."/>
            <person name="Li Y."/>
            <person name="Chen G.Z."/>
            <person name="Liu X.D."/>
            <person name="Liao X.Y."/>
            <person name="Jiang Y.T."/>
            <person name="Yu X."/>
            <person name="Hao Y."/>
            <person name="Huang J."/>
            <person name="Zhao X.W."/>
            <person name="Ke S."/>
            <person name="Chen Y.Y."/>
            <person name="Wu W.L."/>
            <person name="Hsu J.L."/>
            <person name="Lin Y.F."/>
            <person name="Huang M.D."/>
            <person name="Li C.Y."/>
            <person name="Huang L."/>
            <person name="Wang Z.W."/>
            <person name="Zhao X."/>
            <person name="Zhong W.Y."/>
            <person name="Peng D.H."/>
            <person name="Ahmad S."/>
            <person name="Lan S."/>
            <person name="Zhang J.S."/>
            <person name="Tsai W.C."/>
            <person name="Van de Peer Y."/>
            <person name="Liu Z.J."/>
        </authorList>
    </citation>
    <scope>NUCLEOTIDE SEQUENCE</scope>
    <source>
        <strain evidence="7">SCP</strain>
    </source>
</reference>
<dbReference type="GO" id="GO:0003729">
    <property type="term" value="F:mRNA binding"/>
    <property type="evidence" value="ECO:0007669"/>
    <property type="project" value="UniProtKB-UniRule"/>
</dbReference>
<comment type="subcellular location">
    <subcellularLocation>
        <location evidence="1">Cytoplasm</location>
    </subcellularLocation>
</comment>